<accession>A0A1U7WAJ7</accession>
<dbReference type="GeneID" id="104224334"/>
<gene>
    <name evidence="2" type="primary">LOC104224334</name>
</gene>
<dbReference type="STRING" id="4096.A0A1U7WAJ7"/>
<dbReference type="AlphaFoldDB" id="A0A1U7WAJ7"/>
<proteinExistence type="predicted"/>
<evidence type="ECO:0000313" key="2">
    <source>
        <dbReference type="RefSeq" id="XP_009774256.1"/>
    </source>
</evidence>
<dbReference type="InterPro" id="IPR036691">
    <property type="entry name" value="Endo/exonu/phosph_ase_sf"/>
</dbReference>
<evidence type="ECO:0000313" key="1">
    <source>
        <dbReference type="Proteomes" id="UP000189701"/>
    </source>
</evidence>
<sequence length="216" mass="24807">MPHDGLDEEIKRRFWEGLDEIVCQVLPTEKLFIGGDFNGHIGSTVGGYSEVHGGFGFGERNGGGTSLLDFIKAFGLVIANFSFQKREENLVTFQNVVAKTQIDYLLLRRCERGLCKDYKVILGCERGVRGLYGYLWWHKGDWWWNEVVQGKTEEKKAAYLKLVGSISEEDMRAYLERYTVSRKKAKLAVTEAKTTGYGRMYEQLREKGRKKLFRLA</sequence>
<name>A0A1U7WAJ7_NICSY</name>
<organism evidence="1 2">
    <name type="scientific">Nicotiana sylvestris</name>
    <name type="common">Wood tobacco</name>
    <name type="synonym">South American tobacco</name>
    <dbReference type="NCBI Taxonomy" id="4096"/>
    <lineage>
        <taxon>Eukaryota</taxon>
        <taxon>Viridiplantae</taxon>
        <taxon>Streptophyta</taxon>
        <taxon>Embryophyta</taxon>
        <taxon>Tracheophyta</taxon>
        <taxon>Spermatophyta</taxon>
        <taxon>Magnoliopsida</taxon>
        <taxon>eudicotyledons</taxon>
        <taxon>Gunneridae</taxon>
        <taxon>Pentapetalae</taxon>
        <taxon>asterids</taxon>
        <taxon>lamiids</taxon>
        <taxon>Solanales</taxon>
        <taxon>Solanaceae</taxon>
        <taxon>Nicotianoideae</taxon>
        <taxon>Nicotianeae</taxon>
        <taxon>Nicotiana</taxon>
    </lineage>
</organism>
<dbReference type="PANTHER" id="PTHR23227:SF67">
    <property type="entry name" value="CRANIOFACIAL DEVELOPMENT PROTEIN 2-LIKE"/>
    <property type="match status" value="1"/>
</dbReference>
<keyword evidence="1" id="KW-1185">Reference proteome</keyword>
<dbReference type="Gene3D" id="3.60.10.10">
    <property type="entry name" value="Endonuclease/exonuclease/phosphatase"/>
    <property type="match status" value="1"/>
</dbReference>
<dbReference type="PANTHER" id="PTHR23227">
    <property type="entry name" value="BUCENTAUR RELATED"/>
    <property type="match status" value="1"/>
</dbReference>
<dbReference type="InterPro" id="IPR027124">
    <property type="entry name" value="Swc5/CFDP1/2"/>
</dbReference>
<dbReference type="RefSeq" id="XP_009774256.1">
    <property type="nucleotide sequence ID" value="XM_009775954.1"/>
</dbReference>
<dbReference type="SUPFAM" id="SSF56219">
    <property type="entry name" value="DNase I-like"/>
    <property type="match status" value="1"/>
</dbReference>
<dbReference type="Proteomes" id="UP000189701">
    <property type="component" value="Unplaced"/>
</dbReference>
<reference evidence="2" key="2">
    <citation type="submission" date="2025-08" db="UniProtKB">
        <authorList>
            <consortium name="RefSeq"/>
        </authorList>
    </citation>
    <scope>IDENTIFICATION</scope>
    <source>
        <tissue evidence="2">Leaf</tissue>
    </source>
</reference>
<dbReference type="KEGG" id="nsy:104224334"/>
<protein>
    <submittedName>
        <fullName evidence="2">Uncharacterized protein LOC104224334</fullName>
    </submittedName>
</protein>
<reference evidence="1" key="1">
    <citation type="journal article" date="2013" name="Genome Biol.">
        <title>Reference genomes and transcriptomes of Nicotiana sylvestris and Nicotiana tomentosiformis.</title>
        <authorList>
            <person name="Sierro N."/>
            <person name="Battey J.N."/>
            <person name="Ouadi S."/>
            <person name="Bovet L."/>
            <person name="Goepfert S."/>
            <person name="Bakaher N."/>
            <person name="Peitsch M.C."/>
            <person name="Ivanov N.V."/>
        </authorList>
    </citation>
    <scope>NUCLEOTIDE SEQUENCE [LARGE SCALE GENOMIC DNA]</scope>
</reference>